<dbReference type="PANTHER" id="PTHR43158:SF10">
    <property type="entry name" value="ABC TRANSPORTER ATP-BINDING PROTEIN YTRB"/>
    <property type="match status" value="1"/>
</dbReference>
<gene>
    <name evidence="4" type="ORF">CBF30_03020</name>
</gene>
<feature type="domain" description="ABC transporter" evidence="3">
    <location>
        <begin position="1"/>
        <end position="226"/>
    </location>
</feature>
<sequence length="295" mass="33987">MEIIDLSKKIEDKIVLSKINFTLEKGQIVGLLGRNGTGKTTLFRTITGEYLPDTGTIKIANRSLEVNRILKEKYFYLDTQYHALNPLTPKKIASFYQELYSSFDSTKFFELLDIYKLDINSKYKHLSKGTQGLFNMILAFSTNATYYFFDEPFDGLDVLVKKSVIQLLLKEASTGEKSIVISSHNLVELEALIDRVLILKGNQIIKDYTLDQTKEKMKKVQMVFSQKKIPAIVKENCKIVQVQGRVVIGIFPEITEYLQEKIDNEHPVLFEELPLNLEDLFVTELTEELDYKLFD</sequence>
<evidence type="ECO:0000313" key="4">
    <source>
        <dbReference type="EMBL" id="RSU08231.1"/>
    </source>
</evidence>
<dbReference type="AlphaFoldDB" id="A0A430AJF9"/>
<protein>
    <submittedName>
        <fullName evidence="4">Multidrug ABC transporter</fullName>
    </submittedName>
</protein>
<dbReference type="Proteomes" id="UP000288669">
    <property type="component" value="Unassembled WGS sequence"/>
</dbReference>
<dbReference type="InterPro" id="IPR027417">
    <property type="entry name" value="P-loop_NTPase"/>
</dbReference>
<dbReference type="InterPro" id="IPR003439">
    <property type="entry name" value="ABC_transporter-like_ATP-bd"/>
</dbReference>
<dbReference type="SUPFAM" id="SSF52540">
    <property type="entry name" value="P-loop containing nucleoside triphosphate hydrolases"/>
    <property type="match status" value="1"/>
</dbReference>
<dbReference type="PANTHER" id="PTHR43158">
    <property type="entry name" value="SKFA PEPTIDE EXPORT ATP-BINDING PROTEIN SKFE"/>
    <property type="match status" value="1"/>
</dbReference>
<evidence type="ECO:0000256" key="1">
    <source>
        <dbReference type="ARBA" id="ARBA00022741"/>
    </source>
</evidence>
<proteinExistence type="predicted"/>
<comment type="caution">
    <text evidence="4">The sequence shown here is derived from an EMBL/GenBank/DDBJ whole genome shotgun (WGS) entry which is preliminary data.</text>
</comment>
<accession>A0A430AJF9</accession>
<dbReference type="GO" id="GO:0016887">
    <property type="term" value="F:ATP hydrolysis activity"/>
    <property type="evidence" value="ECO:0007669"/>
    <property type="project" value="InterPro"/>
</dbReference>
<name>A0A430AJF9_9ENTE</name>
<keyword evidence="1" id="KW-0547">Nucleotide-binding</keyword>
<dbReference type="EMBL" id="NGJZ01000001">
    <property type="protein sequence ID" value="RSU08231.1"/>
    <property type="molecule type" value="Genomic_DNA"/>
</dbReference>
<dbReference type="CDD" id="cd03230">
    <property type="entry name" value="ABC_DR_subfamily_A"/>
    <property type="match status" value="1"/>
</dbReference>
<dbReference type="InterPro" id="IPR003593">
    <property type="entry name" value="AAA+_ATPase"/>
</dbReference>
<organism evidence="4 5">
    <name type="scientific">Vagococcus entomophilus</name>
    <dbReference type="NCBI Taxonomy" id="1160095"/>
    <lineage>
        <taxon>Bacteria</taxon>
        <taxon>Bacillati</taxon>
        <taxon>Bacillota</taxon>
        <taxon>Bacilli</taxon>
        <taxon>Lactobacillales</taxon>
        <taxon>Enterococcaceae</taxon>
        <taxon>Vagococcus</taxon>
    </lineage>
</organism>
<dbReference type="PROSITE" id="PS50893">
    <property type="entry name" value="ABC_TRANSPORTER_2"/>
    <property type="match status" value="1"/>
</dbReference>
<reference evidence="4 5" key="1">
    <citation type="submission" date="2017-05" db="EMBL/GenBank/DDBJ databases">
        <title>Vagococcus spp. assemblies.</title>
        <authorList>
            <person name="Gulvik C.A."/>
        </authorList>
    </citation>
    <scope>NUCLEOTIDE SEQUENCE [LARGE SCALE GENOMIC DNA]</scope>
    <source>
        <strain evidence="4 5">DSM 24756</strain>
    </source>
</reference>
<keyword evidence="5" id="KW-1185">Reference proteome</keyword>
<dbReference type="SMART" id="SM00382">
    <property type="entry name" value="AAA"/>
    <property type="match status" value="1"/>
</dbReference>
<dbReference type="Gene3D" id="3.40.50.300">
    <property type="entry name" value="P-loop containing nucleotide triphosphate hydrolases"/>
    <property type="match status" value="1"/>
</dbReference>
<dbReference type="GO" id="GO:0005524">
    <property type="term" value="F:ATP binding"/>
    <property type="evidence" value="ECO:0007669"/>
    <property type="project" value="UniProtKB-KW"/>
</dbReference>
<dbReference type="RefSeq" id="WP_126822635.1">
    <property type="nucleotide sequence ID" value="NZ_JBHLWU010000001.1"/>
</dbReference>
<keyword evidence="2" id="KW-0067">ATP-binding</keyword>
<evidence type="ECO:0000313" key="5">
    <source>
        <dbReference type="Proteomes" id="UP000288669"/>
    </source>
</evidence>
<dbReference type="Pfam" id="PF00005">
    <property type="entry name" value="ABC_tran"/>
    <property type="match status" value="1"/>
</dbReference>
<evidence type="ECO:0000256" key="2">
    <source>
        <dbReference type="ARBA" id="ARBA00022840"/>
    </source>
</evidence>
<dbReference type="OrthoDB" id="9804819at2"/>
<evidence type="ECO:0000259" key="3">
    <source>
        <dbReference type="PROSITE" id="PS50893"/>
    </source>
</evidence>